<evidence type="ECO:0000256" key="1">
    <source>
        <dbReference type="SAM" id="SignalP"/>
    </source>
</evidence>
<dbReference type="InterPro" id="IPR025421">
    <property type="entry name" value="DUF4148"/>
</dbReference>
<evidence type="ECO:0000313" key="2">
    <source>
        <dbReference type="EMBL" id="PVX84964.1"/>
    </source>
</evidence>
<comment type="caution">
    <text evidence="2">The sequence shown here is derived from an EMBL/GenBank/DDBJ whole genome shotgun (WGS) entry which is preliminary data.</text>
</comment>
<dbReference type="EMBL" id="QEOB01000004">
    <property type="protein sequence ID" value="PVX84964.1"/>
    <property type="molecule type" value="Genomic_DNA"/>
</dbReference>
<evidence type="ECO:0000313" key="3">
    <source>
        <dbReference type="Proteomes" id="UP000245712"/>
    </source>
</evidence>
<accession>A0ABX5KQL7</accession>
<feature type="signal peptide" evidence="1">
    <location>
        <begin position="1"/>
        <end position="23"/>
    </location>
</feature>
<name>A0ABX5KQL7_9BURK</name>
<keyword evidence="3" id="KW-1185">Reference proteome</keyword>
<reference evidence="2 3" key="1">
    <citation type="submission" date="2018-05" db="EMBL/GenBank/DDBJ databases">
        <title>Genomic Encyclopedia of Type Strains, Phase IV (KMG-V): Genome sequencing to study the core and pangenomes of soil and plant-associated prokaryotes.</title>
        <authorList>
            <person name="Whitman W."/>
        </authorList>
    </citation>
    <scope>NUCLEOTIDE SEQUENCE [LARGE SCALE GENOMIC DNA]</scope>
    <source>
        <strain evidence="2 3">SCZa-39</strain>
    </source>
</reference>
<dbReference type="Proteomes" id="UP000245712">
    <property type="component" value="Unassembled WGS sequence"/>
</dbReference>
<organism evidence="2 3">
    <name type="scientific">Paraburkholderia unamae</name>
    <dbReference type="NCBI Taxonomy" id="219649"/>
    <lineage>
        <taxon>Bacteria</taxon>
        <taxon>Pseudomonadati</taxon>
        <taxon>Pseudomonadota</taxon>
        <taxon>Betaproteobacteria</taxon>
        <taxon>Burkholderiales</taxon>
        <taxon>Burkholderiaceae</taxon>
        <taxon>Paraburkholderia</taxon>
    </lineage>
</organism>
<dbReference type="Pfam" id="PF13663">
    <property type="entry name" value="DUF4148"/>
    <property type="match status" value="1"/>
</dbReference>
<feature type="chain" id="PRO_5047151798" evidence="1">
    <location>
        <begin position="24"/>
        <end position="105"/>
    </location>
</feature>
<gene>
    <name evidence="2" type="ORF">C7402_104207</name>
</gene>
<sequence length="105" mass="11384">MNLQRGIKIAGLGVLFAGSAAFAQSSPNYLDGPQPLTRAEVRQQVIDLKAVGYRPEITTNILYPDDVLEAQRRSACKQAVQANGGGQAEWSQRCNIRSTITIVNP</sequence>
<proteinExistence type="predicted"/>
<protein>
    <submittedName>
        <fullName evidence="2">Uncharacterized protein DUF4148</fullName>
    </submittedName>
</protein>
<keyword evidence="1" id="KW-0732">Signal</keyword>
<dbReference type="RefSeq" id="WP_116610594.1">
    <property type="nucleotide sequence ID" value="NZ_QEOB01000004.1"/>
</dbReference>